<protein>
    <submittedName>
        <fullName evidence="3">Uncharacterized protein</fullName>
    </submittedName>
</protein>
<feature type="region of interest" description="Disordered" evidence="1">
    <location>
        <begin position="781"/>
        <end position="825"/>
    </location>
</feature>
<organism evidence="3 4">
    <name type="scientific">Nematostella vectensis</name>
    <name type="common">Starlet sea anemone</name>
    <dbReference type="NCBI Taxonomy" id="45351"/>
    <lineage>
        <taxon>Eukaryota</taxon>
        <taxon>Metazoa</taxon>
        <taxon>Cnidaria</taxon>
        <taxon>Anthozoa</taxon>
        <taxon>Hexacorallia</taxon>
        <taxon>Actiniaria</taxon>
        <taxon>Edwardsiidae</taxon>
        <taxon>Nematostella</taxon>
    </lineage>
</organism>
<feature type="compositionally biased region" description="Polar residues" evidence="1">
    <location>
        <begin position="711"/>
        <end position="728"/>
    </location>
</feature>
<dbReference type="Proteomes" id="UP000001593">
    <property type="component" value="Unassembled WGS sequence"/>
</dbReference>
<evidence type="ECO:0000313" key="3">
    <source>
        <dbReference type="EMBL" id="EDO41371.1"/>
    </source>
</evidence>
<evidence type="ECO:0000256" key="1">
    <source>
        <dbReference type="SAM" id="MobiDB-lite"/>
    </source>
</evidence>
<dbReference type="EMBL" id="DS469579">
    <property type="protein sequence ID" value="EDO41371.1"/>
    <property type="molecule type" value="Genomic_DNA"/>
</dbReference>
<feature type="signal peptide" evidence="2">
    <location>
        <begin position="1"/>
        <end position="23"/>
    </location>
</feature>
<name>A7S4S0_NEMVE</name>
<dbReference type="PANTHER" id="PTHR36963">
    <property type="entry name" value="HELICASE"/>
    <property type="match status" value="1"/>
</dbReference>
<dbReference type="PANTHER" id="PTHR36963:SF2">
    <property type="entry name" value="TNFR-CYS DOMAIN-CONTAINING PROTEIN"/>
    <property type="match status" value="1"/>
</dbReference>
<sequence>MDIKVMLLWKILAIAVFFTVVDSGRHRNLRRNIRKDVIASNGEAVTFFVMGNPSNEDTEQNVPTKRVDESNIKASNKDTISSIKDRSAPTGVAKKKTVPVHHKKTKKKSKKSSRGNIGSINDIQSAYRHGIDVDAENSLERVKMIDDGALTDYFHAINGEDNKQNAESDDQGTSPENTESNEVSQSTDLPQAKMGDTPGIEVYTDNPEDEQDDFYAAINRGKKTPPLMKEMRPTKSHFADVPEQHWKPRHVYSDRLSYNSNDEMTPSEVTHGNAGFASALTDTEDHNEVSKANNLDTKEHGVQDAGRHNEAGSDNKPKEDSPKAGDSAGANMASVNTAKVEKSKATDTAKQDGSKSTNTSTNSSKQNSNVTTSDQKSASKEQTKGIPASQDQSKDGEFGMGSPFLSNPFVNPFSLFEFNKPHKQQDSKTTKSPNIQVPMKGIKGTQIVGGKITGGRIVGGFIQGGNIVSGDIEGGVIKGGQVEGGKFLNGTMEGGLLHDGVIDGGRFVNGTFEGGYMKDGIVSGGKIKGGRIEGGEIEGGLLIGGRFRGGRLQGGVMRGGEVVGGMIKGGNIEGGIMTGGSVEGGSLKEGKMSGGTLKAGAMFGGEMKNGSIEGGILKSGIISGGILKGGTIEGGELRGGVVLAGKIKGGIVEGGVIEGGEIGEGVIVKSGHINGTIVAVHSDRAGAPPPLIVKKPKHVDDSVQAGKKASSKTSNGGKLKSSQTESFTSVRNGKHHVVFDGISFDVPEDGFSDLISRMNGNPNDLENLLNTDNETIGHSTIEQQTQFTDKPTDKPTEQTPTSKVTSSAMETKSSGAHDDSGIKPEDIINKLSPTEGQSASQAPFVHVHAKDSAVKPTYHWSLSSLLDERIPGSPGSAMITHGHVQPTRGGLAFNGEDAWLGGGDYAGGCISAPDTCADGFSFEMTLKMDKDAINTNDMNYIVDSGASTFNSKGFSLYTLHGKLRADIAIPNDAICLETPMEPDRWHDVLLTWKKDQGLRMYMNCELKAETKSNDHCLGCRSTGCHVSDYNTKLMIGRPNYSPHFHCTKFESGDISFWERYLSPADVSNICAKDTVMLNDAIPSKEPIKTINPEAKPVILKGTTQEGVVSTPLIAPLDTQAQPQPVQLQQVVPLPQGKYLPQTPKIYGKAPFIGPQTITPNANGEYEVKFPSMMQIGKTYEFDQVIPAMRAPPPQPYNSYQQQQPMQNPMMQGGLYSSPASYASGGKRELSRVVSVDYAKRLEAELKKTHGNLLIARENIRKADKRKNILGKLRKNHKRKNTIEKKP</sequence>
<feature type="compositionally biased region" description="Low complexity" evidence="1">
    <location>
        <begin position="354"/>
        <end position="373"/>
    </location>
</feature>
<keyword evidence="2" id="KW-0732">Signal</keyword>
<feature type="compositionally biased region" description="Basic and acidic residues" evidence="1">
    <location>
        <begin position="296"/>
        <end position="323"/>
    </location>
</feature>
<feature type="region of interest" description="Disordered" evidence="1">
    <location>
        <begin position="688"/>
        <end position="728"/>
    </location>
</feature>
<proteinExistence type="predicted"/>
<evidence type="ECO:0000256" key="2">
    <source>
        <dbReference type="SAM" id="SignalP"/>
    </source>
</evidence>
<gene>
    <name evidence="3" type="ORF">NEMVEDRAFT_v1g206795</name>
</gene>
<dbReference type="OMA" id="GHINGTI"/>
<dbReference type="SUPFAM" id="SSF141571">
    <property type="entry name" value="Pentapeptide repeat-like"/>
    <property type="match status" value="1"/>
</dbReference>
<dbReference type="Gene3D" id="2.60.120.200">
    <property type="match status" value="1"/>
</dbReference>
<feature type="compositionally biased region" description="Basic and acidic residues" evidence="1">
    <location>
        <begin position="815"/>
        <end position="825"/>
    </location>
</feature>
<accession>A7S4S0</accession>
<feature type="region of interest" description="Disordered" evidence="1">
    <location>
        <begin position="161"/>
        <end position="208"/>
    </location>
</feature>
<dbReference type="InterPro" id="IPR013320">
    <property type="entry name" value="ConA-like_dom_sf"/>
</dbReference>
<keyword evidence="4" id="KW-1185">Reference proteome</keyword>
<feature type="region of interest" description="Disordered" evidence="1">
    <location>
        <begin position="76"/>
        <end position="121"/>
    </location>
</feature>
<feature type="compositionally biased region" description="Basic residues" evidence="1">
    <location>
        <begin position="93"/>
        <end position="113"/>
    </location>
</feature>
<dbReference type="KEGG" id="nve:5513112"/>
<reference evidence="3 4" key="1">
    <citation type="journal article" date="2007" name="Science">
        <title>Sea anemone genome reveals ancestral eumetazoan gene repertoire and genomic organization.</title>
        <authorList>
            <person name="Putnam N.H."/>
            <person name="Srivastava M."/>
            <person name="Hellsten U."/>
            <person name="Dirks B."/>
            <person name="Chapman J."/>
            <person name="Salamov A."/>
            <person name="Terry A."/>
            <person name="Shapiro H."/>
            <person name="Lindquist E."/>
            <person name="Kapitonov V.V."/>
            <person name="Jurka J."/>
            <person name="Genikhovich G."/>
            <person name="Grigoriev I.V."/>
            <person name="Lucas S.M."/>
            <person name="Steele R.E."/>
            <person name="Finnerty J.R."/>
            <person name="Technau U."/>
            <person name="Martindale M.Q."/>
            <person name="Rokhsar D.S."/>
        </authorList>
    </citation>
    <scope>NUCLEOTIDE SEQUENCE [LARGE SCALE GENOMIC DNA]</scope>
    <source>
        <strain evidence="4">CH2 X CH6</strain>
    </source>
</reference>
<dbReference type="SUPFAM" id="SSF49899">
    <property type="entry name" value="Concanavalin A-like lectins/glucanases"/>
    <property type="match status" value="1"/>
</dbReference>
<feature type="compositionally biased region" description="Basic and acidic residues" evidence="1">
    <location>
        <begin position="339"/>
        <end position="353"/>
    </location>
</feature>
<feature type="region of interest" description="Disordered" evidence="1">
    <location>
        <begin position="283"/>
        <end position="404"/>
    </location>
</feature>
<dbReference type="InParanoid" id="A7S4S0"/>
<feature type="compositionally biased region" description="Polar residues" evidence="1">
    <location>
        <begin position="797"/>
        <end position="814"/>
    </location>
</feature>
<evidence type="ECO:0000313" key="4">
    <source>
        <dbReference type="Proteomes" id="UP000001593"/>
    </source>
</evidence>
<dbReference type="HOGENOM" id="CLU_262665_0_0_1"/>
<feature type="compositionally biased region" description="Polar residues" evidence="1">
    <location>
        <begin position="171"/>
        <end position="189"/>
    </location>
</feature>
<feature type="chain" id="PRO_5002714740" evidence="2">
    <location>
        <begin position="24"/>
        <end position="1286"/>
    </location>
</feature>